<evidence type="ECO:0000256" key="1">
    <source>
        <dbReference type="SAM" id="MobiDB-lite"/>
    </source>
</evidence>
<reference evidence="2 3" key="1">
    <citation type="submission" date="2019-01" db="EMBL/GenBank/DDBJ databases">
        <title>Intercellular communication is required for trap formation in the nematode-trapping fungus Duddingtonia flagrans.</title>
        <authorList>
            <person name="Youssar L."/>
            <person name="Wernet V."/>
            <person name="Hensel N."/>
            <person name="Hildebrandt H.-G."/>
            <person name="Fischer R."/>
        </authorList>
    </citation>
    <scope>NUCLEOTIDE SEQUENCE [LARGE SCALE GENOMIC DNA]</scope>
    <source>
        <strain evidence="2 3">CBS H-5679</strain>
    </source>
</reference>
<comment type="caution">
    <text evidence="2">The sequence shown here is derived from an EMBL/GenBank/DDBJ whole genome shotgun (WGS) entry which is preliminary data.</text>
</comment>
<feature type="region of interest" description="Disordered" evidence="1">
    <location>
        <begin position="1"/>
        <end position="25"/>
    </location>
</feature>
<keyword evidence="3" id="KW-1185">Reference proteome</keyword>
<feature type="region of interest" description="Disordered" evidence="1">
    <location>
        <begin position="88"/>
        <end position="127"/>
    </location>
</feature>
<dbReference type="OrthoDB" id="5350804at2759"/>
<gene>
    <name evidence="2" type="ORF">DFL_009048</name>
</gene>
<dbReference type="VEuPathDB" id="FungiDB:DFL_009048"/>
<protein>
    <submittedName>
        <fullName evidence="2">Uncharacterized protein</fullName>
    </submittedName>
</protein>
<name>A0A436ZQQ1_ARTFL</name>
<evidence type="ECO:0000313" key="2">
    <source>
        <dbReference type="EMBL" id="RVD81173.1"/>
    </source>
</evidence>
<sequence>MIRQSWSTRIEASNPPPPPPKSTASRVAHWVGLPHYRLPRFKLADEVMLQELQTDELDAEDYALLPTSSTAGEARQVQLVNLLEHQGFSDRAPVPKSSPNLTPAAPRASPIEVEKQVNEDPPSPEIEHIEVVSPNYNGQLWRI</sequence>
<dbReference type="AlphaFoldDB" id="A0A436ZQQ1"/>
<accession>A0A436ZQQ1</accession>
<dbReference type="Proteomes" id="UP000283090">
    <property type="component" value="Unassembled WGS sequence"/>
</dbReference>
<organism evidence="2 3">
    <name type="scientific">Arthrobotrys flagrans</name>
    <name type="common">Nematode-trapping fungus</name>
    <name type="synonym">Trichothecium flagrans</name>
    <dbReference type="NCBI Taxonomy" id="97331"/>
    <lineage>
        <taxon>Eukaryota</taxon>
        <taxon>Fungi</taxon>
        <taxon>Dikarya</taxon>
        <taxon>Ascomycota</taxon>
        <taxon>Pezizomycotina</taxon>
        <taxon>Orbiliomycetes</taxon>
        <taxon>Orbiliales</taxon>
        <taxon>Orbiliaceae</taxon>
        <taxon>Arthrobotrys</taxon>
    </lineage>
</organism>
<feature type="compositionally biased region" description="Polar residues" evidence="1">
    <location>
        <begin position="1"/>
        <end position="11"/>
    </location>
</feature>
<dbReference type="EMBL" id="SAEB01000012">
    <property type="protein sequence ID" value="RVD81173.1"/>
    <property type="molecule type" value="Genomic_DNA"/>
</dbReference>
<proteinExistence type="predicted"/>
<dbReference type="GeneID" id="93591359"/>
<dbReference type="RefSeq" id="XP_067486717.1">
    <property type="nucleotide sequence ID" value="XM_067638872.1"/>
</dbReference>
<evidence type="ECO:0000313" key="3">
    <source>
        <dbReference type="Proteomes" id="UP000283090"/>
    </source>
</evidence>